<dbReference type="InParanoid" id="A0A341KMC2"/>
<feature type="compositionally biased region" description="Basic and acidic residues" evidence="1">
    <location>
        <begin position="14"/>
        <end position="28"/>
    </location>
</feature>
<evidence type="ECO:0000256" key="1">
    <source>
        <dbReference type="SAM" id="MobiDB-lite"/>
    </source>
</evidence>
<dbReference type="EnsemblPlants" id="KQL10510">
    <property type="protein sequence ID" value="KQL10510"/>
    <property type="gene ID" value="SETIT_0085482mg"/>
</dbReference>
<protein>
    <submittedName>
        <fullName evidence="2">Uncharacterized protein</fullName>
    </submittedName>
</protein>
<accession>A0A341KMC2</accession>
<sequence>MHEIQFNRRVQAQLERRGRGGGELREGARVVWRGGGGQTAADREAYSLGRSSERGRRKRSGNTGEAAEAD</sequence>
<keyword evidence="3" id="KW-1185">Reference proteome</keyword>
<dbReference type="Gramene" id="KQL10510">
    <property type="protein sequence ID" value="KQL10510"/>
    <property type="gene ID" value="SETIT_0085482mg"/>
</dbReference>
<reference evidence="3" key="1">
    <citation type="journal article" date="2012" name="Nat. Biotechnol.">
        <title>Reference genome sequence of the model plant Setaria.</title>
        <authorList>
            <person name="Bennetzen J.L."/>
            <person name="Schmutz J."/>
            <person name="Wang H."/>
            <person name="Percifield R."/>
            <person name="Hawkins J."/>
            <person name="Pontaroli A.C."/>
            <person name="Estep M."/>
            <person name="Feng L."/>
            <person name="Vaughn J.N."/>
            <person name="Grimwood J."/>
            <person name="Jenkins J."/>
            <person name="Barry K."/>
            <person name="Lindquist E."/>
            <person name="Hellsten U."/>
            <person name="Deshpande S."/>
            <person name="Wang X."/>
            <person name="Wu X."/>
            <person name="Mitros T."/>
            <person name="Triplett J."/>
            <person name="Yang X."/>
            <person name="Ye C.Y."/>
            <person name="Mauro-Herrera M."/>
            <person name="Wang L."/>
            <person name="Li P."/>
            <person name="Sharma M."/>
            <person name="Sharma R."/>
            <person name="Ronald P.C."/>
            <person name="Panaud O."/>
            <person name="Kellogg E.A."/>
            <person name="Brutnell T.P."/>
            <person name="Doust A.N."/>
            <person name="Tuskan G.A."/>
            <person name="Rokhsar D."/>
            <person name="Devos K.M."/>
        </authorList>
    </citation>
    <scope>NUCLEOTIDE SEQUENCE [LARGE SCALE GENOMIC DNA]</scope>
    <source>
        <strain evidence="3">cv. Yugu1</strain>
    </source>
</reference>
<dbReference type="EMBL" id="AGNK02002416">
    <property type="status" value="NOT_ANNOTATED_CDS"/>
    <property type="molecule type" value="Genomic_DNA"/>
</dbReference>
<evidence type="ECO:0000313" key="2">
    <source>
        <dbReference type="EnsemblPlants" id="KQL10510"/>
    </source>
</evidence>
<organism evidence="2 3">
    <name type="scientific">Setaria italica</name>
    <name type="common">Foxtail millet</name>
    <name type="synonym">Panicum italicum</name>
    <dbReference type="NCBI Taxonomy" id="4555"/>
    <lineage>
        <taxon>Eukaryota</taxon>
        <taxon>Viridiplantae</taxon>
        <taxon>Streptophyta</taxon>
        <taxon>Embryophyta</taxon>
        <taxon>Tracheophyta</taxon>
        <taxon>Spermatophyta</taxon>
        <taxon>Magnoliopsida</taxon>
        <taxon>Liliopsida</taxon>
        <taxon>Poales</taxon>
        <taxon>Poaceae</taxon>
        <taxon>PACMAD clade</taxon>
        <taxon>Panicoideae</taxon>
        <taxon>Panicodae</taxon>
        <taxon>Paniceae</taxon>
        <taxon>Cenchrinae</taxon>
        <taxon>Setaria</taxon>
    </lineage>
</organism>
<name>A0A341KMC2_SETIT</name>
<reference evidence="2" key="2">
    <citation type="submission" date="2018-08" db="UniProtKB">
        <authorList>
            <consortium name="EnsemblPlants"/>
        </authorList>
    </citation>
    <scope>IDENTIFICATION</scope>
    <source>
        <strain evidence="2">Yugu1</strain>
    </source>
</reference>
<evidence type="ECO:0000313" key="3">
    <source>
        <dbReference type="Proteomes" id="UP000004995"/>
    </source>
</evidence>
<dbReference type="AlphaFoldDB" id="A0A341KMC2"/>
<proteinExistence type="predicted"/>
<feature type="region of interest" description="Disordered" evidence="1">
    <location>
        <begin position="14"/>
        <end position="70"/>
    </location>
</feature>
<dbReference type="Proteomes" id="UP000004995">
    <property type="component" value="Unassembled WGS sequence"/>
</dbReference>